<evidence type="ECO:0000256" key="5">
    <source>
        <dbReference type="ARBA" id="ARBA00022448"/>
    </source>
</evidence>
<dbReference type="InterPro" id="IPR018086">
    <property type="entry name" value="NADH_UbQ_OxRdtase_su1_CS"/>
</dbReference>
<geneLocation type="mitochondrion" evidence="13"/>
<reference evidence="13" key="1">
    <citation type="journal article" date="2007" name="BMC Genomics">
        <title>The complete mitochondrial genome of the sea spider Achelia bituberculata (Pycnogonida, Ammotheidae): arthropod ground pattern of gene arrangement.</title>
        <authorList>
            <person name="Park S.J."/>
            <person name="Lee Y.S."/>
            <person name="Hwang U.W."/>
        </authorList>
    </citation>
    <scope>NUCLEOTIDE SEQUENCE</scope>
</reference>
<evidence type="ECO:0000256" key="4">
    <source>
        <dbReference type="ARBA" id="ARBA00021009"/>
    </source>
</evidence>
<feature type="transmembrane region" description="Helical" evidence="12">
    <location>
        <begin position="143"/>
        <end position="161"/>
    </location>
</feature>
<keyword evidence="5" id="KW-0813">Transport</keyword>
<evidence type="ECO:0000256" key="12">
    <source>
        <dbReference type="SAM" id="Phobius"/>
    </source>
</evidence>
<feature type="transmembrane region" description="Helical" evidence="12">
    <location>
        <begin position="173"/>
        <end position="194"/>
    </location>
</feature>
<protein>
    <recommendedName>
        <fullName evidence="4 11">NADH-ubiquinone oxidoreductase chain 1</fullName>
        <ecNumber evidence="11">7.1.1.2</ecNumber>
    </recommendedName>
</protein>
<keyword evidence="9 12" id="KW-0472">Membrane</keyword>
<dbReference type="PANTHER" id="PTHR11432">
    <property type="entry name" value="NADH DEHYDROGENASE SUBUNIT 1"/>
    <property type="match status" value="1"/>
</dbReference>
<keyword evidence="8 11" id="KW-0830">Ubiquinone</keyword>
<dbReference type="GO" id="GO:0005743">
    <property type="term" value="C:mitochondrial inner membrane"/>
    <property type="evidence" value="ECO:0007669"/>
    <property type="project" value="UniProtKB-SubCell"/>
</dbReference>
<keyword evidence="6 10" id="KW-0812">Transmembrane</keyword>
<accession>A7E1Q6</accession>
<gene>
    <name evidence="13" type="primary">ND1</name>
</gene>
<dbReference type="HAMAP" id="MF_01350">
    <property type="entry name" value="NDH1_NuoH"/>
    <property type="match status" value="1"/>
</dbReference>
<evidence type="ECO:0000256" key="8">
    <source>
        <dbReference type="ARBA" id="ARBA00023075"/>
    </source>
</evidence>
<dbReference type="PANTHER" id="PTHR11432:SF3">
    <property type="entry name" value="NADH-UBIQUINONE OXIDOREDUCTASE CHAIN 1"/>
    <property type="match status" value="1"/>
</dbReference>
<comment type="similarity">
    <text evidence="3 10">Belongs to the complex I subunit 1 family.</text>
</comment>
<dbReference type="EMBL" id="AY457170">
    <property type="protein sequence ID" value="AAS18917.1"/>
    <property type="molecule type" value="Genomic_DNA"/>
</dbReference>
<dbReference type="GO" id="GO:0003954">
    <property type="term" value="F:NADH dehydrogenase activity"/>
    <property type="evidence" value="ECO:0007669"/>
    <property type="project" value="TreeGrafter"/>
</dbReference>
<name>A7E1Q6_ACHBT</name>
<feature type="transmembrane region" description="Helical" evidence="12">
    <location>
        <begin position="291"/>
        <end position="309"/>
    </location>
</feature>
<dbReference type="EC" id="7.1.1.2" evidence="11"/>
<dbReference type="GO" id="GO:0009060">
    <property type="term" value="P:aerobic respiration"/>
    <property type="evidence" value="ECO:0007669"/>
    <property type="project" value="TreeGrafter"/>
</dbReference>
<dbReference type="Pfam" id="PF00146">
    <property type="entry name" value="NADHdh"/>
    <property type="match status" value="1"/>
</dbReference>
<dbReference type="GO" id="GO:0008137">
    <property type="term" value="F:NADH dehydrogenase (ubiquinone) activity"/>
    <property type="evidence" value="ECO:0007669"/>
    <property type="project" value="UniProtKB-EC"/>
</dbReference>
<evidence type="ECO:0000313" key="13">
    <source>
        <dbReference type="EMBL" id="AAS18917.1"/>
    </source>
</evidence>
<comment type="subcellular location">
    <subcellularLocation>
        <location evidence="10">Mitochondrion inner membrane</location>
        <topology evidence="10">Multi-pass membrane protein</topology>
    </subcellularLocation>
    <subcellularLocation>
        <location evidence="2">Mitochondrion membrane</location>
        <topology evidence="2">Multi-pass membrane protein</topology>
    </subcellularLocation>
</comment>
<feature type="transmembrane region" description="Helical" evidence="12">
    <location>
        <begin position="253"/>
        <end position="271"/>
    </location>
</feature>
<evidence type="ECO:0000256" key="3">
    <source>
        <dbReference type="ARBA" id="ARBA00010535"/>
    </source>
</evidence>
<dbReference type="PROSITE" id="PS00667">
    <property type="entry name" value="COMPLEX1_ND1_1"/>
    <property type="match status" value="1"/>
</dbReference>
<sequence>MLIDLLLIYLFMLIFVLVGVGFFTLLERKMLGYINNRKGPNKVGIIGLGQPISDGLKLFTKEYLFPYLSIYGLFFISPLLIFLLTLVMWLCMPLLNHFLDFKFGLLYFLCLTSLSVYALIFSGWSSNSKYSIYGAYRGVAQTISYEVSLALIMLSFVYLLGSYDLEDFSINQCYSWMFFFMIPLSLMWFVSMLAETNRTPFDFTEGESELVSGFNIEYSSFFFAVIFIGEYASILFMSNLFSILFLGGWSNFYMVKVMLMVLIFILVRGTLPRFRYDNLMYLAWKVYLPMVINFLVFYILLKLFIMTFIL</sequence>
<keyword evidence="10" id="KW-0520">NAD</keyword>
<feature type="transmembrane region" description="Helical" evidence="12">
    <location>
        <begin position="7"/>
        <end position="26"/>
    </location>
</feature>
<evidence type="ECO:0000256" key="10">
    <source>
        <dbReference type="RuleBase" id="RU000471"/>
    </source>
</evidence>
<evidence type="ECO:0000256" key="9">
    <source>
        <dbReference type="ARBA" id="ARBA00023136"/>
    </source>
</evidence>
<feature type="transmembrane region" description="Helical" evidence="12">
    <location>
        <begin position="68"/>
        <end position="91"/>
    </location>
</feature>
<comment type="catalytic activity">
    <reaction evidence="11">
        <text>a ubiquinone + NADH + 5 H(+)(in) = a ubiquinol + NAD(+) + 4 H(+)(out)</text>
        <dbReference type="Rhea" id="RHEA:29091"/>
        <dbReference type="Rhea" id="RHEA-COMP:9565"/>
        <dbReference type="Rhea" id="RHEA-COMP:9566"/>
        <dbReference type="ChEBI" id="CHEBI:15378"/>
        <dbReference type="ChEBI" id="CHEBI:16389"/>
        <dbReference type="ChEBI" id="CHEBI:17976"/>
        <dbReference type="ChEBI" id="CHEBI:57540"/>
        <dbReference type="ChEBI" id="CHEBI:57945"/>
        <dbReference type="EC" id="7.1.1.2"/>
    </reaction>
</comment>
<dbReference type="AlphaFoldDB" id="A7E1Q6"/>
<dbReference type="InterPro" id="IPR001694">
    <property type="entry name" value="NADH_UbQ_OxRdtase_su1/FPO"/>
</dbReference>
<feature type="transmembrane region" description="Helical" evidence="12">
    <location>
        <begin position="221"/>
        <end position="246"/>
    </location>
</feature>
<evidence type="ECO:0000256" key="6">
    <source>
        <dbReference type="ARBA" id="ARBA00022692"/>
    </source>
</evidence>
<evidence type="ECO:0000256" key="1">
    <source>
        <dbReference type="ARBA" id="ARBA00003257"/>
    </source>
</evidence>
<feature type="transmembrane region" description="Helical" evidence="12">
    <location>
        <begin position="103"/>
        <end position="123"/>
    </location>
</feature>
<evidence type="ECO:0000256" key="2">
    <source>
        <dbReference type="ARBA" id="ARBA00004225"/>
    </source>
</evidence>
<proteinExistence type="inferred from homology"/>
<keyword evidence="7 12" id="KW-1133">Transmembrane helix</keyword>
<comment type="function">
    <text evidence="1">Core subunit of the mitochondrial membrane respiratory chain NADH dehydrogenase (Complex I) that is believed to belong to the minimal assembly required for catalysis. Complex I functions in the transfer of electrons from NADH to the respiratory chain. The immediate electron acceptor for the enzyme is believed to be ubiquinone.</text>
</comment>
<dbReference type="PROSITE" id="PS00668">
    <property type="entry name" value="COMPLEX1_ND1_2"/>
    <property type="match status" value="1"/>
</dbReference>
<evidence type="ECO:0000256" key="11">
    <source>
        <dbReference type="RuleBase" id="RU000473"/>
    </source>
</evidence>
<organism evidence="13">
    <name type="scientific">Achelia bituberculata</name>
    <name type="common">Sea spider</name>
    <dbReference type="NCBI Taxonomy" id="262805"/>
    <lineage>
        <taxon>Eukaryota</taxon>
        <taxon>Metazoa</taxon>
        <taxon>Ecdysozoa</taxon>
        <taxon>Arthropoda</taxon>
        <taxon>Chelicerata</taxon>
        <taxon>Pycnogonida</taxon>
        <taxon>Pantopoda</taxon>
        <taxon>Ammotheidae</taxon>
        <taxon>Achelia</taxon>
    </lineage>
</organism>
<evidence type="ECO:0000256" key="7">
    <source>
        <dbReference type="ARBA" id="ARBA00022989"/>
    </source>
</evidence>
<keyword evidence="11 13" id="KW-0496">Mitochondrion</keyword>